<name>A0A8S5SDI7_9CAUD</name>
<reference evidence="2" key="1">
    <citation type="journal article" date="2021" name="Proc. Natl. Acad. Sci. U.S.A.">
        <title>A Catalog of Tens of Thousands of Viruses from Human Metagenomes Reveals Hidden Associations with Chronic Diseases.</title>
        <authorList>
            <person name="Tisza M.J."/>
            <person name="Buck C.B."/>
        </authorList>
    </citation>
    <scope>NUCLEOTIDE SEQUENCE</scope>
    <source>
        <strain evidence="2">Ctnpt50</strain>
    </source>
</reference>
<proteinExistence type="predicted"/>
<dbReference type="GO" id="GO:0003676">
    <property type="term" value="F:nucleic acid binding"/>
    <property type="evidence" value="ECO:0007669"/>
    <property type="project" value="InterPro"/>
</dbReference>
<dbReference type="InterPro" id="IPR036397">
    <property type="entry name" value="RNaseH_sf"/>
</dbReference>
<keyword evidence="1" id="KW-0175">Coiled coil</keyword>
<sequence length="183" mass="21271">MSGVIILNEKVDSVWLDIYDKIVVVLEGVKRHCQNLDKKFFVLKEKLPNQAGRFTTIASLQGLAQVHAIWELACEKSEVEVYDFDGVHSVSVKAFFTRRYEVEKPQKEDIAKLVCENYCFDIGDSPLDITDAIACVQTLVEYKWNEDIKDKIKELKKEQKNYKTDKKKNQIAEEIQRLERLEV</sequence>
<evidence type="ECO:0000313" key="2">
    <source>
        <dbReference type="EMBL" id="DAF49030.1"/>
    </source>
</evidence>
<feature type="coiled-coil region" evidence="1">
    <location>
        <begin position="145"/>
        <end position="172"/>
    </location>
</feature>
<organism evidence="2">
    <name type="scientific">Siphoviridae sp. ctnpt50</name>
    <dbReference type="NCBI Taxonomy" id="2827941"/>
    <lineage>
        <taxon>Viruses</taxon>
        <taxon>Duplodnaviria</taxon>
        <taxon>Heunggongvirae</taxon>
        <taxon>Uroviricota</taxon>
        <taxon>Caudoviricetes</taxon>
    </lineage>
</organism>
<dbReference type="EMBL" id="BK032577">
    <property type="protein sequence ID" value="DAF49030.1"/>
    <property type="molecule type" value="Genomic_DNA"/>
</dbReference>
<dbReference type="Gene3D" id="3.30.420.10">
    <property type="entry name" value="Ribonuclease H-like superfamily/Ribonuclease H"/>
    <property type="match status" value="1"/>
</dbReference>
<protein>
    <submittedName>
        <fullName evidence="2">Uncharacterized protein</fullName>
    </submittedName>
</protein>
<accession>A0A8S5SDI7</accession>
<evidence type="ECO:0000256" key="1">
    <source>
        <dbReference type="SAM" id="Coils"/>
    </source>
</evidence>